<evidence type="ECO:0000313" key="4">
    <source>
        <dbReference type="EMBL" id="PXW95005.1"/>
    </source>
</evidence>
<accession>A0A318H104</accession>
<organism evidence="4 5">
    <name type="scientific">Sphaerotilus hippei</name>
    <dbReference type="NCBI Taxonomy" id="744406"/>
    <lineage>
        <taxon>Bacteria</taxon>
        <taxon>Pseudomonadati</taxon>
        <taxon>Pseudomonadota</taxon>
        <taxon>Betaproteobacteria</taxon>
        <taxon>Burkholderiales</taxon>
        <taxon>Sphaerotilaceae</taxon>
        <taxon>Sphaerotilus</taxon>
    </lineage>
</organism>
<dbReference type="RefSeq" id="WP_110401243.1">
    <property type="nucleotide sequence ID" value="NZ_QJJS01000011.1"/>
</dbReference>
<proteinExistence type="predicted"/>
<evidence type="ECO:0000256" key="1">
    <source>
        <dbReference type="ARBA" id="ARBA00022729"/>
    </source>
</evidence>
<keyword evidence="1" id="KW-0732">Signal</keyword>
<evidence type="ECO:0000256" key="2">
    <source>
        <dbReference type="SAM" id="Phobius"/>
    </source>
</evidence>
<keyword evidence="5" id="KW-1185">Reference proteome</keyword>
<dbReference type="EMBL" id="QJJS01000011">
    <property type="protein sequence ID" value="PXW95005.1"/>
    <property type="molecule type" value="Genomic_DNA"/>
</dbReference>
<sequence length="283" mass="30366">MQFKTTHWALLIIGTTLLAVVLLWHDEASRHARVGETSHGPVLRVGYAIEAPYAELDDGGRVTGESPETLRALLRLAGRGEPQWVHVPFGDLIHELEMGHIDIAAAGLFITPERARRVDFTRPTVSARMGLLVRHGNPLDLHALEDVRRHPQARLAVLAGSVEETVARALGLSGPQLLSTPDALTAVAAVRDGQAAGLALSAPSLRLMAGQPGLAMAEPFRDTTPPGLSNIGYPAFALRRGDAMRATLDEALARFQGSPEHLALIARHGFTAAEVDAARRFTP</sequence>
<keyword evidence="2" id="KW-0812">Transmembrane</keyword>
<protein>
    <submittedName>
        <fullName evidence="4">Amino acid ABC transporter substrate-binding protein (PAAT family)</fullName>
    </submittedName>
</protein>
<dbReference type="PANTHER" id="PTHR35936">
    <property type="entry name" value="MEMBRANE-BOUND LYTIC MUREIN TRANSGLYCOSYLASE F"/>
    <property type="match status" value="1"/>
</dbReference>
<comment type="caution">
    <text evidence="4">The sequence shown here is derived from an EMBL/GenBank/DDBJ whole genome shotgun (WGS) entry which is preliminary data.</text>
</comment>
<feature type="domain" description="Solute-binding protein family 3/N-terminal" evidence="3">
    <location>
        <begin position="42"/>
        <end position="272"/>
    </location>
</feature>
<reference evidence="4 5" key="1">
    <citation type="submission" date="2018-05" db="EMBL/GenBank/DDBJ databases">
        <title>Genomic Encyclopedia of Type Strains, Phase IV (KMG-IV): sequencing the most valuable type-strain genomes for metagenomic binning, comparative biology and taxonomic classification.</title>
        <authorList>
            <person name="Goeker M."/>
        </authorList>
    </citation>
    <scope>NUCLEOTIDE SEQUENCE [LARGE SCALE GENOMIC DNA]</scope>
    <source>
        <strain evidence="4 5">DSM 566</strain>
    </source>
</reference>
<keyword evidence="2" id="KW-0472">Membrane</keyword>
<dbReference type="Gene3D" id="3.40.190.10">
    <property type="entry name" value="Periplasmic binding protein-like II"/>
    <property type="match status" value="2"/>
</dbReference>
<dbReference type="OrthoDB" id="9768183at2"/>
<dbReference type="SMART" id="SM00062">
    <property type="entry name" value="PBPb"/>
    <property type="match status" value="1"/>
</dbReference>
<evidence type="ECO:0000313" key="5">
    <source>
        <dbReference type="Proteomes" id="UP000247811"/>
    </source>
</evidence>
<name>A0A318H104_9BURK</name>
<dbReference type="PANTHER" id="PTHR35936:SF17">
    <property type="entry name" value="ARGININE-BINDING EXTRACELLULAR PROTEIN ARTP"/>
    <property type="match status" value="1"/>
</dbReference>
<dbReference type="SUPFAM" id="SSF53850">
    <property type="entry name" value="Periplasmic binding protein-like II"/>
    <property type="match status" value="1"/>
</dbReference>
<gene>
    <name evidence="4" type="ORF">C7444_11189</name>
</gene>
<keyword evidence="2" id="KW-1133">Transmembrane helix</keyword>
<dbReference type="AlphaFoldDB" id="A0A318H104"/>
<dbReference type="InterPro" id="IPR001638">
    <property type="entry name" value="Solute-binding_3/MltF_N"/>
</dbReference>
<dbReference type="Pfam" id="PF00497">
    <property type="entry name" value="SBP_bac_3"/>
    <property type="match status" value="1"/>
</dbReference>
<feature type="transmembrane region" description="Helical" evidence="2">
    <location>
        <begin position="6"/>
        <end position="24"/>
    </location>
</feature>
<evidence type="ECO:0000259" key="3">
    <source>
        <dbReference type="SMART" id="SM00062"/>
    </source>
</evidence>
<dbReference type="Proteomes" id="UP000247811">
    <property type="component" value="Unassembled WGS sequence"/>
</dbReference>